<dbReference type="InterPro" id="IPR001509">
    <property type="entry name" value="Epimerase_deHydtase"/>
</dbReference>
<dbReference type="PRINTS" id="PR01713">
    <property type="entry name" value="NUCEPIMERASE"/>
</dbReference>
<dbReference type="SUPFAM" id="SSF51735">
    <property type="entry name" value="NAD(P)-binding Rossmann-fold domains"/>
    <property type="match status" value="1"/>
</dbReference>
<dbReference type="Proteomes" id="UP001589818">
    <property type="component" value="Unassembled WGS sequence"/>
</dbReference>
<gene>
    <name evidence="3" type="ORF">ACFFJ8_13455</name>
</gene>
<organism evidence="3 4">
    <name type="scientific">Paenibacillus mendelii</name>
    <dbReference type="NCBI Taxonomy" id="206163"/>
    <lineage>
        <taxon>Bacteria</taxon>
        <taxon>Bacillati</taxon>
        <taxon>Bacillota</taxon>
        <taxon>Bacilli</taxon>
        <taxon>Bacillales</taxon>
        <taxon>Paenibacillaceae</taxon>
        <taxon>Paenibacillus</taxon>
    </lineage>
</organism>
<feature type="domain" description="NAD-dependent epimerase/dehydratase" evidence="2">
    <location>
        <begin position="5"/>
        <end position="240"/>
    </location>
</feature>
<evidence type="ECO:0000313" key="3">
    <source>
        <dbReference type="EMBL" id="MFC0392374.1"/>
    </source>
</evidence>
<comment type="similarity">
    <text evidence="1">Belongs to the NAD(P)-dependent epimerase/dehydratase family.</text>
</comment>
<dbReference type="RefSeq" id="WP_204819470.1">
    <property type="nucleotide sequence ID" value="NZ_JANHOF010000003.1"/>
</dbReference>
<dbReference type="Gene3D" id="3.40.50.720">
    <property type="entry name" value="NAD(P)-binding Rossmann-like Domain"/>
    <property type="match status" value="1"/>
</dbReference>
<keyword evidence="4" id="KW-1185">Reference proteome</keyword>
<proteinExistence type="inferred from homology"/>
<reference evidence="3 4" key="1">
    <citation type="submission" date="2024-09" db="EMBL/GenBank/DDBJ databases">
        <authorList>
            <person name="Sun Q."/>
            <person name="Mori K."/>
        </authorList>
    </citation>
    <scope>NUCLEOTIDE SEQUENCE [LARGE SCALE GENOMIC DNA]</scope>
    <source>
        <strain evidence="3 4">CCM 4839</strain>
    </source>
</reference>
<dbReference type="Gene3D" id="3.90.25.10">
    <property type="entry name" value="UDP-galactose 4-epimerase, domain 1"/>
    <property type="match status" value="1"/>
</dbReference>
<evidence type="ECO:0000256" key="1">
    <source>
        <dbReference type="ARBA" id="ARBA00007637"/>
    </source>
</evidence>
<name>A0ABV6J904_9BACL</name>
<dbReference type="Pfam" id="PF01370">
    <property type="entry name" value="Epimerase"/>
    <property type="match status" value="1"/>
</dbReference>
<protein>
    <submittedName>
        <fullName evidence="3">SDR family oxidoreductase</fullName>
    </submittedName>
</protein>
<accession>A0ABV6J904</accession>
<sequence>MATYLITGGAGFIGSHLASRLVRDGHRVKVLDNLQTGKIENLKGILSDIQFVEGSITDPDALKLAMDGVEIVFHQGAIPSVPKSIRNPIKSNYDNVNGTLQVLHTAVAQGVRRVVYAASSSVYGDSEVLPKSEMMVANPISPYAITKYTGELYCKVFNRIYGLETLSLRYFNVFGPRQDPNAEYAAVIPKFIASIMMNIPPTIHGDGLKSRDFTYVDNVVTANLLAASAPRVQGESINIGCGKRITLNEVAEKIGMMLNNPLLPVYDEEPKGDVKHSLADIRYAEELIDYKPHIDFQEGLKKTVEWFSSANNEG</sequence>
<evidence type="ECO:0000259" key="2">
    <source>
        <dbReference type="Pfam" id="PF01370"/>
    </source>
</evidence>
<evidence type="ECO:0000313" key="4">
    <source>
        <dbReference type="Proteomes" id="UP001589818"/>
    </source>
</evidence>
<dbReference type="CDD" id="cd05256">
    <property type="entry name" value="UDP_AE_SDR_e"/>
    <property type="match status" value="1"/>
</dbReference>
<dbReference type="PANTHER" id="PTHR43000">
    <property type="entry name" value="DTDP-D-GLUCOSE 4,6-DEHYDRATASE-RELATED"/>
    <property type="match status" value="1"/>
</dbReference>
<dbReference type="InterPro" id="IPR036291">
    <property type="entry name" value="NAD(P)-bd_dom_sf"/>
</dbReference>
<dbReference type="EMBL" id="JBHLVF010000017">
    <property type="protein sequence ID" value="MFC0392374.1"/>
    <property type="molecule type" value="Genomic_DNA"/>
</dbReference>
<comment type="caution">
    <text evidence="3">The sequence shown here is derived from an EMBL/GenBank/DDBJ whole genome shotgun (WGS) entry which is preliminary data.</text>
</comment>